<dbReference type="OrthoDB" id="9807968at2"/>
<keyword evidence="3" id="KW-0963">Cytoplasm</keyword>
<name>A0A495A6X7_9MICC</name>
<comment type="function">
    <text evidence="3">Required for maturation of urease via the functional incorporation of the urease nickel metallocenter.</text>
</comment>
<dbReference type="PANTHER" id="PTHR33643">
    <property type="entry name" value="UREASE ACCESSORY PROTEIN D"/>
    <property type="match status" value="1"/>
</dbReference>
<evidence type="ECO:0000313" key="5">
    <source>
        <dbReference type="EMBL" id="RKQ35335.1"/>
    </source>
</evidence>
<proteinExistence type="inferred from homology"/>
<dbReference type="HAMAP" id="MF_01384">
    <property type="entry name" value="UreD"/>
    <property type="match status" value="1"/>
</dbReference>
<reference evidence="5 6" key="1">
    <citation type="submission" date="2018-10" db="EMBL/GenBank/DDBJ databases">
        <title>Kocuria tytouropygialis sp. nov., isolated from the uropygial gland of an American barn owl (Tyto furcata).</title>
        <authorList>
            <person name="Braun M.S."/>
            <person name="Wang E."/>
            <person name="Zimmermann S."/>
            <person name="Wagner H."/>
            <person name="Wink M."/>
        </authorList>
    </citation>
    <scope>NUCLEOTIDE SEQUENCE [LARGE SCALE GENOMIC DNA]</scope>
    <source>
        <strain evidence="5 6">442</strain>
    </source>
</reference>
<dbReference type="Pfam" id="PF01774">
    <property type="entry name" value="UreD"/>
    <property type="match status" value="1"/>
</dbReference>
<dbReference type="RefSeq" id="WP_121031317.1">
    <property type="nucleotide sequence ID" value="NZ_PNJG02000002.1"/>
</dbReference>
<evidence type="ECO:0000256" key="2">
    <source>
        <dbReference type="ARBA" id="ARBA00023186"/>
    </source>
</evidence>
<accession>A0A495A6X7</accession>
<feature type="region of interest" description="Disordered" evidence="4">
    <location>
        <begin position="186"/>
        <end position="228"/>
    </location>
</feature>
<comment type="similarity">
    <text evidence="1 3">Belongs to the UreD family.</text>
</comment>
<feature type="compositionally biased region" description="Low complexity" evidence="4">
    <location>
        <begin position="196"/>
        <end position="206"/>
    </location>
</feature>
<dbReference type="GO" id="GO:0005737">
    <property type="term" value="C:cytoplasm"/>
    <property type="evidence" value="ECO:0007669"/>
    <property type="project" value="UniProtKB-SubCell"/>
</dbReference>
<organism evidence="5 6">
    <name type="scientific">Kocuria tytonis</name>
    <dbReference type="NCBI Taxonomy" id="2054280"/>
    <lineage>
        <taxon>Bacteria</taxon>
        <taxon>Bacillati</taxon>
        <taxon>Actinomycetota</taxon>
        <taxon>Actinomycetes</taxon>
        <taxon>Micrococcales</taxon>
        <taxon>Micrococcaceae</taxon>
        <taxon>Kocuria</taxon>
    </lineage>
</organism>
<dbReference type="Proteomes" id="UP000249516">
    <property type="component" value="Unassembled WGS sequence"/>
</dbReference>
<dbReference type="AlphaFoldDB" id="A0A495A6X7"/>
<dbReference type="EMBL" id="PNJG02000002">
    <property type="protein sequence ID" value="RKQ35335.1"/>
    <property type="molecule type" value="Genomic_DNA"/>
</dbReference>
<evidence type="ECO:0000256" key="3">
    <source>
        <dbReference type="HAMAP-Rule" id="MF_01384"/>
    </source>
</evidence>
<comment type="subcellular location">
    <subcellularLocation>
        <location evidence="3">Cytoplasm</location>
    </subcellularLocation>
</comment>
<evidence type="ECO:0000313" key="6">
    <source>
        <dbReference type="Proteomes" id="UP000249516"/>
    </source>
</evidence>
<dbReference type="InterPro" id="IPR002669">
    <property type="entry name" value="UreD"/>
</dbReference>
<sequence length="339" mass="36608">MPETPATAGTTTPPAGTAASSSSPSWAGQLRLTVAERTGRSYAARQYHEGALRVLRPHYLDRSGQVTYTVINPGGAYFGADAYLLDVAVDRDASLALTTQSATKVYRTPQGPASQEMTVRLGPGSVLEYVPDQLIVYRGGSYIQRTRVDMDPTASLVLAEIVTPGWSPSGESFAYDELRMRTEVRVTPPRPEPPEAEASAGAAEPTDGPREGDTPTSSDHDPAARPRRLVVDQLRIRPGAHGDMTGVGFMEGFSHTGQLVIADARLTDEVYEGLTELVDTSTTHSGITRAGVGEPYGVRCVCVRSLAHSTEDIAALHRAVVNLLRQRWRAQPPLRLRKY</sequence>
<keyword evidence="6" id="KW-1185">Reference proteome</keyword>
<keyword evidence="2 3" id="KW-0143">Chaperone</keyword>
<gene>
    <name evidence="3" type="primary">ureD</name>
    <name evidence="5" type="ORF">C1C97_008920</name>
</gene>
<comment type="caution">
    <text evidence="5">The sequence shown here is derived from an EMBL/GenBank/DDBJ whole genome shotgun (WGS) entry which is preliminary data.</text>
</comment>
<feature type="region of interest" description="Disordered" evidence="4">
    <location>
        <begin position="1"/>
        <end position="26"/>
    </location>
</feature>
<feature type="compositionally biased region" description="Low complexity" evidence="4">
    <location>
        <begin position="1"/>
        <end position="25"/>
    </location>
</feature>
<evidence type="ECO:0000256" key="1">
    <source>
        <dbReference type="ARBA" id="ARBA00007177"/>
    </source>
</evidence>
<comment type="subunit">
    <text evidence="3">UreD, UreF and UreG form a complex that acts as a GTP-hydrolysis-dependent molecular chaperone, activating the urease apoprotein by helping to assemble the nickel containing metallocenter of UreC. The UreE protein probably delivers the nickel.</text>
</comment>
<dbReference type="GO" id="GO:0016151">
    <property type="term" value="F:nickel cation binding"/>
    <property type="evidence" value="ECO:0007669"/>
    <property type="project" value="UniProtKB-UniRule"/>
</dbReference>
<feature type="compositionally biased region" description="Basic and acidic residues" evidence="4">
    <location>
        <begin position="207"/>
        <end position="224"/>
    </location>
</feature>
<dbReference type="PANTHER" id="PTHR33643:SF1">
    <property type="entry name" value="UREASE ACCESSORY PROTEIN D"/>
    <property type="match status" value="1"/>
</dbReference>
<protein>
    <recommendedName>
        <fullName evidence="3">Urease accessory protein UreD</fullName>
    </recommendedName>
</protein>
<keyword evidence="3" id="KW-0996">Nickel insertion</keyword>
<evidence type="ECO:0000256" key="4">
    <source>
        <dbReference type="SAM" id="MobiDB-lite"/>
    </source>
</evidence>